<keyword evidence="4" id="KW-1003">Cell membrane</keyword>
<evidence type="ECO:0000256" key="10">
    <source>
        <dbReference type="SAM" id="Phobius"/>
    </source>
</evidence>
<keyword evidence="9" id="KW-0067">ATP-binding</keyword>
<dbReference type="RefSeq" id="WP_142893888.1">
    <property type="nucleotide sequence ID" value="NZ_ML660164.1"/>
</dbReference>
<protein>
    <recommendedName>
        <fullName evidence="3">histidine kinase</fullName>
        <ecNumber evidence="3">2.7.13.3</ecNumber>
    </recommendedName>
</protein>
<keyword evidence="10" id="KW-0812">Transmembrane</keyword>
<dbReference type="InterPro" id="IPR004358">
    <property type="entry name" value="Sig_transdc_His_kin-like_C"/>
</dbReference>
<dbReference type="PROSITE" id="PS50885">
    <property type="entry name" value="HAMP"/>
    <property type="match status" value="1"/>
</dbReference>
<dbReference type="PROSITE" id="PS50109">
    <property type="entry name" value="HIS_KIN"/>
    <property type="match status" value="1"/>
</dbReference>
<keyword evidence="7" id="KW-0547">Nucleotide-binding</keyword>
<evidence type="ECO:0000256" key="5">
    <source>
        <dbReference type="ARBA" id="ARBA00022553"/>
    </source>
</evidence>
<dbReference type="OrthoDB" id="9804645at2"/>
<sequence>MFKKKSLFWQLYFSVLGAIASIALLFIVIWAYLNQQSDTDDFYRDTQYAAAPILAAWNKQPVSSKTNLSQQDSLKKIIRQQINDYSFRIEIIGSSELETRLEHFKFLNTIGQSRIYQHSEDDTLASVQRLNNSQFWLVIADLDVDPEAEELTPILRAQFEQEIREDELSAFTVNIVALSLCAIIAIVLFLQINGIKKHLSKLVVASEQWAKGNLSARVDDALPIPLDNLANSYNSMAKELERSIAEQKVMAHAISHELRTPLSKIQLAMSLLERKFNFLTEEELHHDLLKYVDELENLVSKTLTLAKLNHSVVNKKLESFDINQLVADRINEQKRLHPTKSIQLTSTKPVQFEGDQFLLQMAIDNLLKNAFKYANKKINASANIDGNDIKITIEDDGKGISPESQEIILMPFSRVDESRGRDSGGFGLGLAIVDSIVRQHSGQIDFSNSSSGGLSVSITLPLI</sequence>
<dbReference type="PANTHER" id="PTHR44936">
    <property type="entry name" value="SENSOR PROTEIN CREC"/>
    <property type="match status" value="1"/>
</dbReference>
<evidence type="ECO:0000256" key="6">
    <source>
        <dbReference type="ARBA" id="ARBA00022679"/>
    </source>
</evidence>
<evidence type="ECO:0000256" key="4">
    <source>
        <dbReference type="ARBA" id="ARBA00022475"/>
    </source>
</evidence>
<dbReference type="InterPro" id="IPR005467">
    <property type="entry name" value="His_kinase_dom"/>
</dbReference>
<dbReference type="SMART" id="SM00387">
    <property type="entry name" value="HATPase_c"/>
    <property type="match status" value="1"/>
</dbReference>
<evidence type="ECO:0000256" key="7">
    <source>
        <dbReference type="ARBA" id="ARBA00022741"/>
    </source>
</evidence>
<dbReference type="InterPro" id="IPR050980">
    <property type="entry name" value="2C_sensor_his_kinase"/>
</dbReference>
<keyword evidence="14" id="KW-1185">Reference proteome</keyword>
<feature type="domain" description="HAMP" evidence="12">
    <location>
        <begin position="193"/>
        <end position="245"/>
    </location>
</feature>
<dbReference type="CDD" id="cd06225">
    <property type="entry name" value="HAMP"/>
    <property type="match status" value="1"/>
</dbReference>
<dbReference type="SMART" id="SM00388">
    <property type="entry name" value="HisKA"/>
    <property type="match status" value="1"/>
</dbReference>
<accession>A0A545UCY4</accession>
<comment type="catalytic activity">
    <reaction evidence="1">
        <text>ATP + protein L-histidine = ADP + protein N-phospho-L-histidine.</text>
        <dbReference type="EC" id="2.7.13.3"/>
    </reaction>
</comment>
<dbReference type="InterPro" id="IPR003661">
    <property type="entry name" value="HisK_dim/P_dom"/>
</dbReference>
<organism evidence="13 14">
    <name type="scientific">Aliikangiella coralliicola</name>
    <dbReference type="NCBI Taxonomy" id="2592383"/>
    <lineage>
        <taxon>Bacteria</taxon>
        <taxon>Pseudomonadati</taxon>
        <taxon>Pseudomonadota</taxon>
        <taxon>Gammaproteobacteria</taxon>
        <taxon>Oceanospirillales</taxon>
        <taxon>Pleioneaceae</taxon>
        <taxon>Aliikangiella</taxon>
    </lineage>
</organism>
<dbReference type="AlphaFoldDB" id="A0A545UCY4"/>
<dbReference type="GO" id="GO:0005524">
    <property type="term" value="F:ATP binding"/>
    <property type="evidence" value="ECO:0007669"/>
    <property type="project" value="UniProtKB-KW"/>
</dbReference>
<dbReference type="Proteomes" id="UP000315439">
    <property type="component" value="Unassembled WGS sequence"/>
</dbReference>
<keyword evidence="10" id="KW-0472">Membrane</keyword>
<dbReference type="Gene3D" id="3.30.565.10">
    <property type="entry name" value="Histidine kinase-like ATPase, C-terminal domain"/>
    <property type="match status" value="1"/>
</dbReference>
<gene>
    <name evidence="13" type="ORF">FLL46_12645</name>
</gene>
<dbReference type="Pfam" id="PF02518">
    <property type="entry name" value="HATPase_c"/>
    <property type="match status" value="1"/>
</dbReference>
<evidence type="ECO:0000256" key="1">
    <source>
        <dbReference type="ARBA" id="ARBA00000085"/>
    </source>
</evidence>
<feature type="domain" description="Histidine kinase" evidence="11">
    <location>
        <begin position="253"/>
        <end position="463"/>
    </location>
</feature>
<dbReference type="GO" id="GO:0000155">
    <property type="term" value="F:phosphorelay sensor kinase activity"/>
    <property type="evidence" value="ECO:0007669"/>
    <property type="project" value="InterPro"/>
</dbReference>
<dbReference type="EC" id="2.7.13.3" evidence="3"/>
<dbReference type="GO" id="GO:0005886">
    <property type="term" value="C:plasma membrane"/>
    <property type="evidence" value="ECO:0007669"/>
    <property type="project" value="UniProtKB-SubCell"/>
</dbReference>
<dbReference type="PANTHER" id="PTHR44936:SF10">
    <property type="entry name" value="SENSOR PROTEIN RSTB"/>
    <property type="match status" value="1"/>
</dbReference>
<reference evidence="13 14" key="1">
    <citation type="submission" date="2019-07" db="EMBL/GenBank/DDBJ databases">
        <title>Draft genome for Aliikangiella sp. M105.</title>
        <authorList>
            <person name="Wang G."/>
        </authorList>
    </citation>
    <scope>NUCLEOTIDE SEQUENCE [LARGE SCALE GENOMIC DNA]</scope>
    <source>
        <strain evidence="13 14">M105</strain>
    </source>
</reference>
<evidence type="ECO:0000313" key="13">
    <source>
        <dbReference type="EMBL" id="TQV87293.1"/>
    </source>
</evidence>
<evidence type="ECO:0000256" key="8">
    <source>
        <dbReference type="ARBA" id="ARBA00022777"/>
    </source>
</evidence>
<evidence type="ECO:0000313" key="14">
    <source>
        <dbReference type="Proteomes" id="UP000315439"/>
    </source>
</evidence>
<keyword evidence="5" id="KW-0597">Phosphoprotein</keyword>
<dbReference type="InterPro" id="IPR036097">
    <property type="entry name" value="HisK_dim/P_sf"/>
</dbReference>
<feature type="transmembrane region" description="Helical" evidence="10">
    <location>
        <begin position="12"/>
        <end position="33"/>
    </location>
</feature>
<dbReference type="CDD" id="cd00082">
    <property type="entry name" value="HisKA"/>
    <property type="match status" value="1"/>
</dbReference>
<dbReference type="InterPro" id="IPR003594">
    <property type="entry name" value="HATPase_dom"/>
</dbReference>
<evidence type="ECO:0000256" key="3">
    <source>
        <dbReference type="ARBA" id="ARBA00012438"/>
    </source>
</evidence>
<evidence type="ECO:0000256" key="2">
    <source>
        <dbReference type="ARBA" id="ARBA00004651"/>
    </source>
</evidence>
<dbReference type="InterPro" id="IPR003660">
    <property type="entry name" value="HAMP_dom"/>
</dbReference>
<proteinExistence type="predicted"/>
<comment type="subcellular location">
    <subcellularLocation>
        <location evidence="2">Cell membrane</location>
        <topology evidence="2">Multi-pass membrane protein</topology>
    </subcellularLocation>
</comment>
<keyword evidence="6" id="KW-0808">Transferase</keyword>
<dbReference type="SUPFAM" id="SSF55874">
    <property type="entry name" value="ATPase domain of HSP90 chaperone/DNA topoisomerase II/histidine kinase"/>
    <property type="match status" value="1"/>
</dbReference>
<dbReference type="Gene3D" id="1.10.287.130">
    <property type="match status" value="1"/>
</dbReference>
<dbReference type="Pfam" id="PF00512">
    <property type="entry name" value="HisKA"/>
    <property type="match status" value="1"/>
</dbReference>
<evidence type="ECO:0000259" key="12">
    <source>
        <dbReference type="PROSITE" id="PS50885"/>
    </source>
</evidence>
<comment type="caution">
    <text evidence="13">The sequence shown here is derived from an EMBL/GenBank/DDBJ whole genome shotgun (WGS) entry which is preliminary data.</text>
</comment>
<keyword evidence="8" id="KW-0418">Kinase</keyword>
<name>A0A545UCY4_9GAMM</name>
<keyword evidence="10" id="KW-1133">Transmembrane helix</keyword>
<dbReference type="EMBL" id="VIKS01000008">
    <property type="protein sequence ID" value="TQV87293.1"/>
    <property type="molecule type" value="Genomic_DNA"/>
</dbReference>
<dbReference type="SUPFAM" id="SSF47384">
    <property type="entry name" value="Homodimeric domain of signal transducing histidine kinase"/>
    <property type="match status" value="1"/>
</dbReference>
<feature type="transmembrane region" description="Helical" evidence="10">
    <location>
        <begin position="168"/>
        <end position="190"/>
    </location>
</feature>
<dbReference type="InterPro" id="IPR036890">
    <property type="entry name" value="HATPase_C_sf"/>
</dbReference>
<evidence type="ECO:0000256" key="9">
    <source>
        <dbReference type="ARBA" id="ARBA00022840"/>
    </source>
</evidence>
<dbReference type="PRINTS" id="PR00344">
    <property type="entry name" value="BCTRLSENSOR"/>
</dbReference>
<evidence type="ECO:0000259" key="11">
    <source>
        <dbReference type="PROSITE" id="PS50109"/>
    </source>
</evidence>